<evidence type="ECO:0000256" key="2">
    <source>
        <dbReference type="SAM" id="MobiDB-lite"/>
    </source>
</evidence>
<dbReference type="Proteomes" id="UP000799429">
    <property type="component" value="Unassembled WGS sequence"/>
</dbReference>
<comment type="caution">
    <text evidence="3">The sequence shown here is derived from an EMBL/GenBank/DDBJ whole genome shotgun (WGS) entry which is preliminary data.</text>
</comment>
<organism evidence="3 4">
    <name type="scientific">Patellaria atrata CBS 101060</name>
    <dbReference type="NCBI Taxonomy" id="1346257"/>
    <lineage>
        <taxon>Eukaryota</taxon>
        <taxon>Fungi</taxon>
        <taxon>Dikarya</taxon>
        <taxon>Ascomycota</taxon>
        <taxon>Pezizomycotina</taxon>
        <taxon>Dothideomycetes</taxon>
        <taxon>Dothideomycetes incertae sedis</taxon>
        <taxon>Patellariales</taxon>
        <taxon>Patellariaceae</taxon>
        <taxon>Patellaria</taxon>
    </lineage>
</organism>
<feature type="coiled-coil region" evidence="1">
    <location>
        <begin position="51"/>
        <end position="85"/>
    </location>
</feature>
<protein>
    <submittedName>
        <fullName evidence="3">Uncharacterized protein</fullName>
    </submittedName>
</protein>
<evidence type="ECO:0000313" key="3">
    <source>
        <dbReference type="EMBL" id="KAF2837297.1"/>
    </source>
</evidence>
<feature type="compositionally biased region" description="Basic and acidic residues" evidence="2">
    <location>
        <begin position="333"/>
        <end position="351"/>
    </location>
</feature>
<evidence type="ECO:0000256" key="1">
    <source>
        <dbReference type="SAM" id="Coils"/>
    </source>
</evidence>
<dbReference type="EMBL" id="MU006100">
    <property type="protein sequence ID" value="KAF2837297.1"/>
    <property type="molecule type" value="Genomic_DNA"/>
</dbReference>
<keyword evidence="4" id="KW-1185">Reference proteome</keyword>
<gene>
    <name evidence="3" type="ORF">M501DRAFT_986614</name>
</gene>
<feature type="region of interest" description="Disordered" evidence="2">
    <location>
        <begin position="331"/>
        <end position="377"/>
    </location>
</feature>
<keyword evidence="1" id="KW-0175">Coiled coil</keyword>
<reference evidence="3" key="1">
    <citation type="journal article" date="2020" name="Stud. Mycol.">
        <title>101 Dothideomycetes genomes: a test case for predicting lifestyles and emergence of pathogens.</title>
        <authorList>
            <person name="Haridas S."/>
            <person name="Albert R."/>
            <person name="Binder M."/>
            <person name="Bloem J."/>
            <person name="Labutti K."/>
            <person name="Salamov A."/>
            <person name="Andreopoulos B."/>
            <person name="Baker S."/>
            <person name="Barry K."/>
            <person name="Bills G."/>
            <person name="Bluhm B."/>
            <person name="Cannon C."/>
            <person name="Castanera R."/>
            <person name="Culley D."/>
            <person name="Daum C."/>
            <person name="Ezra D."/>
            <person name="Gonzalez J."/>
            <person name="Henrissat B."/>
            <person name="Kuo A."/>
            <person name="Liang C."/>
            <person name="Lipzen A."/>
            <person name="Lutzoni F."/>
            <person name="Magnuson J."/>
            <person name="Mondo S."/>
            <person name="Nolan M."/>
            <person name="Ohm R."/>
            <person name="Pangilinan J."/>
            <person name="Park H.-J."/>
            <person name="Ramirez L."/>
            <person name="Alfaro M."/>
            <person name="Sun H."/>
            <person name="Tritt A."/>
            <person name="Yoshinaga Y."/>
            <person name="Zwiers L.-H."/>
            <person name="Turgeon B."/>
            <person name="Goodwin S."/>
            <person name="Spatafora J."/>
            <person name="Crous P."/>
            <person name="Grigoriev I."/>
        </authorList>
    </citation>
    <scope>NUCLEOTIDE SEQUENCE</scope>
    <source>
        <strain evidence="3">CBS 101060</strain>
    </source>
</reference>
<feature type="compositionally biased region" description="Acidic residues" evidence="2">
    <location>
        <begin position="365"/>
        <end position="377"/>
    </location>
</feature>
<dbReference type="AlphaFoldDB" id="A0A9P4VQ07"/>
<sequence>MNLPSNLNSPKTRNPQHCLSIDATVTASHFSINHSPLDGKSHAQIQAYAQVNNQAQELSNAQSELARVRNTYNELCGQLDRKRAEFVQERCNHAAKEIKMRLRRMMFKPKTWLCRPIHISPRLQLNDAEITNLKAEIDQLVGRHRKQFEKNFAKLTELADSDDTAIIQLQVKDVEIIRLRKSLADLLPWVEKNVDKETKFDHEKAKLERKIERVKEEKRVEIRKKDLEIRVLKEQQCENTLLGEIKELRQLVGMRDAQLFDLETSMHDKLNDVIQEFHFKEHRITELLYTVFGRTGKNRRRLAENKETEELKKEVQQPSGVAEALTDTLPKTGEIKGVPDEARKEFHKATAEARSVLNVRREDRENEDGGGGESMWE</sequence>
<accession>A0A9P4VQ07</accession>
<evidence type="ECO:0000313" key="4">
    <source>
        <dbReference type="Proteomes" id="UP000799429"/>
    </source>
</evidence>
<name>A0A9P4VQ07_9PEZI</name>
<proteinExistence type="predicted"/>
<feature type="coiled-coil region" evidence="1">
    <location>
        <begin position="197"/>
        <end position="235"/>
    </location>
</feature>